<dbReference type="KEGG" id="mam:Mesau_00723"/>
<sequence>MTAKLIRKRERRAEVKSRASEPSAMFTRCRVVGCGRPARAGTGDGLDTRFCRSHADHYARHGSPYKTSYGAREINPYRDAALSWIEANLRDPYVANAVDRVATLMQTSGPHVEAFRLRGLSPQDRAKAAWARLRKAAVDPRRVVAAWLAIEMIVRDDPQADLKAEFKRVQAAKLVHRIASGTHKRWGDGSGATELHVYPRSRGRVLRHVGEAIERAVELIVDRHELPNVLQSDLPALKDVKRNEPSSHQPRNHKRSP</sequence>
<dbReference type="HOGENOM" id="CLU_1081095_0_0_5"/>
<evidence type="ECO:0000313" key="3">
    <source>
        <dbReference type="Proteomes" id="UP000010998"/>
    </source>
</evidence>
<reference evidence="3" key="1">
    <citation type="submission" date="2012-02" db="EMBL/GenBank/DDBJ databases">
        <title>Complete sequence of Mesorhizobium australicum WSM2073.</title>
        <authorList>
            <person name="Lucas S."/>
            <person name="Han J."/>
            <person name="Lapidus A."/>
            <person name="Cheng J.-F."/>
            <person name="Goodwin L."/>
            <person name="Pitluck S."/>
            <person name="Peters L."/>
            <person name="Gu W."/>
            <person name="Detter J.C."/>
            <person name="Han C."/>
            <person name="Tapia R."/>
            <person name="Land M."/>
            <person name="Hauser L."/>
            <person name="Kyrpides N."/>
            <person name="Ivanova N."/>
            <person name="Pagani I."/>
            <person name="Reeve W.G."/>
            <person name="Howieson J.G."/>
            <person name="Tiwari R.P."/>
            <person name="O'Hara G.W."/>
            <person name="Atkins C.A."/>
            <person name="Ronson C.W."/>
            <person name="Nandasena K.G."/>
            <person name="Woyke T."/>
        </authorList>
    </citation>
    <scope>NUCLEOTIDE SEQUENCE [LARGE SCALE GENOMIC DNA]</scope>
    <source>
        <strain evidence="3">LMG 24608 / HAMBI 3006 / WSM2073</strain>
    </source>
</reference>
<evidence type="ECO:0000313" key="2">
    <source>
        <dbReference type="EMBL" id="AGB43209.1"/>
    </source>
</evidence>
<protein>
    <submittedName>
        <fullName evidence="2">Uncharacterized protein</fullName>
    </submittedName>
</protein>
<proteinExistence type="predicted"/>
<dbReference type="Proteomes" id="UP000010998">
    <property type="component" value="Chromosome"/>
</dbReference>
<feature type="compositionally biased region" description="Basic and acidic residues" evidence="1">
    <location>
        <begin position="236"/>
        <end position="245"/>
    </location>
</feature>
<organism evidence="2 3">
    <name type="scientific">Mesorhizobium australicum (strain HAMBI 3006 / LMG 24608 / WSM2073)</name>
    <dbReference type="NCBI Taxonomy" id="754035"/>
    <lineage>
        <taxon>Bacteria</taxon>
        <taxon>Pseudomonadati</taxon>
        <taxon>Pseudomonadota</taxon>
        <taxon>Alphaproteobacteria</taxon>
        <taxon>Hyphomicrobiales</taxon>
        <taxon>Phyllobacteriaceae</taxon>
        <taxon>Mesorhizobium</taxon>
    </lineage>
</organism>
<dbReference type="EMBL" id="CP003358">
    <property type="protein sequence ID" value="AGB43209.1"/>
    <property type="molecule type" value="Genomic_DNA"/>
</dbReference>
<keyword evidence="3" id="KW-1185">Reference proteome</keyword>
<feature type="region of interest" description="Disordered" evidence="1">
    <location>
        <begin position="234"/>
        <end position="257"/>
    </location>
</feature>
<name>L0KFN7_MESAW</name>
<dbReference type="AlphaFoldDB" id="L0KFN7"/>
<accession>L0KFN7</accession>
<evidence type="ECO:0000256" key="1">
    <source>
        <dbReference type="SAM" id="MobiDB-lite"/>
    </source>
</evidence>
<gene>
    <name evidence="2" type="ordered locus">Mesau_00723</name>
</gene>
<dbReference type="eggNOG" id="ENOG50333M8">
    <property type="taxonomic scope" value="Bacteria"/>
</dbReference>